<sequence>MKSLSLPTVDDPRDFYLGGLYAVVLFVLIILLFFQLLRGLDKMHSYAMTKSSAVSVSLVDVPLVTSKQNNTPKPVPKQEAAPEPTPEPEESPTPVEDISSLFSDIQTQKIVHTKRLDEQKKIDTKRLANLQKRIKTTKKRDTTATAEKVKNLNLVRPSQEAGGQSASGGAEVNAYYAKIQATIYENFFPPVNSEGSVSLIRIWISASGKMTRFKVLRPSGEAFFDREVTQLEQRLLRVRFERNPKGNEAVLDVSLVSKE</sequence>
<evidence type="ECO:0000256" key="1">
    <source>
        <dbReference type="SAM" id="MobiDB-lite"/>
    </source>
</evidence>
<feature type="region of interest" description="Disordered" evidence="1">
    <location>
        <begin position="66"/>
        <end position="96"/>
    </location>
</feature>
<dbReference type="RefSeq" id="WP_345973238.1">
    <property type="nucleotide sequence ID" value="NZ_CP147920.1"/>
</dbReference>
<gene>
    <name evidence="3" type="ORF">WCY31_03975</name>
</gene>
<dbReference type="Gene3D" id="3.30.1150.10">
    <property type="match status" value="1"/>
</dbReference>
<dbReference type="SUPFAM" id="SSF74653">
    <property type="entry name" value="TolA/TonB C-terminal domain"/>
    <property type="match status" value="1"/>
</dbReference>
<dbReference type="Proteomes" id="UP001447842">
    <property type="component" value="Chromosome"/>
</dbReference>
<dbReference type="EMBL" id="CP147920">
    <property type="protein sequence ID" value="XAU15865.1"/>
    <property type="molecule type" value="Genomic_DNA"/>
</dbReference>
<evidence type="ECO:0000313" key="3">
    <source>
        <dbReference type="EMBL" id="XAU15865.1"/>
    </source>
</evidence>
<keyword evidence="2" id="KW-0812">Transmembrane</keyword>
<keyword evidence="4" id="KW-1185">Reference proteome</keyword>
<accession>A0ABZ3HDL1</accession>
<feature type="transmembrane region" description="Helical" evidence="2">
    <location>
        <begin position="15"/>
        <end position="37"/>
    </location>
</feature>
<evidence type="ECO:0000256" key="2">
    <source>
        <dbReference type="SAM" id="Phobius"/>
    </source>
</evidence>
<evidence type="ECO:0000313" key="4">
    <source>
        <dbReference type="Proteomes" id="UP001447842"/>
    </source>
</evidence>
<reference evidence="3 4" key="1">
    <citation type="submission" date="2024-03" db="EMBL/GenBank/DDBJ databases">
        <title>Sulfurimonas sp. HSL3-1.</title>
        <authorList>
            <person name="Wang S."/>
        </authorList>
    </citation>
    <scope>NUCLEOTIDE SEQUENCE [LARGE SCALE GENOMIC DNA]</scope>
    <source>
        <strain evidence="3 4">HSL3-1</strain>
    </source>
</reference>
<name>A0ABZ3HDL1_9BACT</name>
<keyword evidence="2" id="KW-0472">Membrane</keyword>
<dbReference type="Pfam" id="PF13103">
    <property type="entry name" value="TonB_2"/>
    <property type="match status" value="1"/>
</dbReference>
<protein>
    <submittedName>
        <fullName evidence="3">TonB C-terminal domain-containing protein</fullName>
    </submittedName>
</protein>
<organism evidence="3 4">
    <name type="scientific">Sulfurimonas diazotrophicus</name>
    <dbReference type="NCBI Taxonomy" id="3131939"/>
    <lineage>
        <taxon>Bacteria</taxon>
        <taxon>Pseudomonadati</taxon>
        <taxon>Campylobacterota</taxon>
        <taxon>Epsilonproteobacteria</taxon>
        <taxon>Campylobacterales</taxon>
        <taxon>Sulfurimonadaceae</taxon>
        <taxon>Sulfurimonas</taxon>
    </lineage>
</organism>
<keyword evidence="2" id="KW-1133">Transmembrane helix</keyword>
<proteinExistence type="predicted"/>